<proteinExistence type="predicted"/>
<sequence>MIEARTKNGQTERNSRRFQKSRCPAKVVKDKLIRDLKLYLQAQLTIVADSDHTRLLTQRLGLNISFSNKVDVNCACIQPDPDTVKLNTDGSLTASSAGIGGAIRDHEGNVLLAFNGNSSTKCFIRTYGNQKRLGRLFRDQLQEGGSGVRFHACCAEY</sequence>
<comment type="caution">
    <text evidence="2">The sequence shown here is derived from an EMBL/GenBank/DDBJ whole genome shotgun (WGS) entry which is preliminary data.</text>
</comment>
<dbReference type="AlphaFoldDB" id="A0A835HNQ6"/>
<feature type="region of interest" description="Disordered" evidence="1">
    <location>
        <begin position="1"/>
        <end position="20"/>
    </location>
</feature>
<dbReference type="Proteomes" id="UP000631114">
    <property type="component" value="Unassembled WGS sequence"/>
</dbReference>
<keyword evidence="3" id="KW-1185">Reference proteome</keyword>
<dbReference type="OrthoDB" id="1906820at2759"/>
<name>A0A835HNQ6_9MAGN</name>
<reference evidence="2 3" key="1">
    <citation type="submission" date="2020-10" db="EMBL/GenBank/DDBJ databases">
        <title>The Coptis chinensis genome and diversification of protoberbering-type alkaloids.</title>
        <authorList>
            <person name="Wang B."/>
            <person name="Shu S."/>
            <person name="Song C."/>
            <person name="Liu Y."/>
        </authorList>
    </citation>
    <scope>NUCLEOTIDE SEQUENCE [LARGE SCALE GENOMIC DNA]</scope>
    <source>
        <strain evidence="2">HL-2020</strain>
        <tissue evidence="2">Leaf</tissue>
    </source>
</reference>
<evidence type="ECO:0000313" key="2">
    <source>
        <dbReference type="EMBL" id="KAF9601413.1"/>
    </source>
</evidence>
<evidence type="ECO:0008006" key="4">
    <source>
        <dbReference type="Google" id="ProtNLM"/>
    </source>
</evidence>
<accession>A0A835HNQ6</accession>
<evidence type="ECO:0000256" key="1">
    <source>
        <dbReference type="SAM" id="MobiDB-lite"/>
    </source>
</evidence>
<evidence type="ECO:0000313" key="3">
    <source>
        <dbReference type="Proteomes" id="UP000631114"/>
    </source>
</evidence>
<dbReference type="EMBL" id="JADFTS010000006">
    <property type="protein sequence ID" value="KAF9601413.1"/>
    <property type="molecule type" value="Genomic_DNA"/>
</dbReference>
<organism evidence="2 3">
    <name type="scientific">Coptis chinensis</name>
    <dbReference type="NCBI Taxonomy" id="261450"/>
    <lineage>
        <taxon>Eukaryota</taxon>
        <taxon>Viridiplantae</taxon>
        <taxon>Streptophyta</taxon>
        <taxon>Embryophyta</taxon>
        <taxon>Tracheophyta</taxon>
        <taxon>Spermatophyta</taxon>
        <taxon>Magnoliopsida</taxon>
        <taxon>Ranunculales</taxon>
        <taxon>Ranunculaceae</taxon>
        <taxon>Coptidoideae</taxon>
        <taxon>Coptis</taxon>
    </lineage>
</organism>
<gene>
    <name evidence="2" type="ORF">IFM89_019686</name>
</gene>
<protein>
    <recommendedName>
        <fullName evidence="4">RNase H type-1 domain-containing protein</fullName>
    </recommendedName>
</protein>